<dbReference type="Proteomes" id="UP001258017">
    <property type="component" value="Unassembled WGS sequence"/>
</dbReference>
<sequence length="85" mass="9400">METFRRDPEDNPVGMVIPEQAFFLPAALHTLLSLLLYVVPAVILDPGGDHGDLSHLSSLLNPESSVSWTKRYRGERAKEDIIKAG</sequence>
<keyword evidence="3" id="KW-1185">Reference proteome</keyword>
<accession>A0AAD9VVD1</accession>
<keyword evidence="1" id="KW-0472">Membrane</keyword>
<comment type="caution">
    <text evidence="2">The sequence shown here is derived from an EMBL/GenBank/DDBJ whole genome shotgun (WGS) entry which is preliminary data.</text>
</comment>
<organism evidence="2 3">
    <name type="scientific">Odynerus spinipes</name>
    <dbReference type="NCBI Taxonomy" id="1348599"/>
    <lineage>
        <taxon>Eukaryota</taxon>
        <taxon>Metazoa</taxon>
        <taxon>Ecdysozoa</taxon>
        <taxon>Arthropoda</taxon>
        <taxon>Hexapoda</taxon>
        <taxon>Insecta</taxon>
        <taxon>Pterygota</taxon>
        <taxon>Neoptera</taxon>
        <taxon>Endopterygota</taxon>
        <taxon>Hymenoptera</taxon>
        <taxon>Apocrita</taxon>
        <taxon>Aculeata</taxon>
        <taxon>Vespoidea</taxon>
        <taxon>Vespidae</taxon>
        <taxon>Eumeninae</taxon>
        <taxon>Odynerus</taxon>
    </lineage>
</organism>
<dbReference type="EMBL" id="JAIFRP010000007">
    <property type="protein sequence ID" value="KAK2587360.1"/>
    <property type="molecule type" value="Genomic_DNA"/>
</dbReference>
<name>A0AAD9VVD1_9HYME</name>
<dbReference type="AlphaFoldDB" id="A0AAD9VVD1"/>
<feature type="transmembrane region" description="Helical" evidence="1">
    <location>
        <begin position="21"/>
        <end position="43"/>
    </location>
</feature>
<evidence type="ECO:0000313" key="2">
    <source>
        <dbReference type="EMBL" id="KAK2587360.1"/>
    </source>
</evidence>
<evidence type="ECO:0000313" key="3">
    <source>
        <dbReference type="Proteomes" id="UP001258017"/>
    </source>
</evidence>
<reference evidence="2" key="1">
    <citation type="submission" date="2021-08" db="EMBL/GenBank/DDBJ databases">
        <authorList>
            <person name="Misof B."/>
            <person name="Oliver O."/>
            <person name="Podsiadlowski L."/>
            <person name="Donath A."/>
            <person name="Peters R."/>
            <person name="Mayer C."/>
            <person name="Rust J."/>
            <person name="Gunkel S."/>
            <person name="Lesny P."/>
            <person name="Martin S."/>
            <person name="Oeyen J.P."/>
            <person name="Petersen M."/>
            <person name="Panagiotis P."/>
            <person name="Wilbrandt J."/>
            <person name="Tanja T."/>
        </authorList>
    </citation>
    <scope>NUCLEOTIDE SEQUENCE</scope>
    <source>
        <strain evidence="2">GBR_01_08_01A</strain>
        <tissue evidence="2">Thorax + abdomen</tissue>
    </source>
</reference>
<protein>
    <submittedName>
        <fullName evidence="2">Uncharacterized protein</fullName>
    </submittedName>
</protein>
<keyword evidence="1" id="KW-0812">Transmembrane</keyword>
<proteinExistence type="predicted"/>
<reference evidence="2" key="2">
    <citation type="journal article" date="2023" name="Commun. Biol.">
        <title>Intrasexual cuticular hydrocarbon dimorphism in a wasp sheds light on hydrocarbon biosynthesis genes in Hymenoptera.</title>
        <authorList>
            <person name="Moris V.C."/>
            <person name="Podsiadlowski L."/>
            <person name="Martin S."/>
            <person name="Oeyen J.P."/>
            <person name="Donath A."/>
            <person name="Petersen M."/>
            <person name="Wilbrandt J."/>
            <person name="Misof B."/>
            <person name="Liedtke D."/>
            <person name="Thamm M."/>
            <person name="Scheiner R."/>
            <person name="Schmitt T."/>
            <person name="Niehuis O."/>
        </authorList>
    </citation>
    <scope>NUCLEOTIDE SEQUENCE</scope>
    <source>
        <strain evidence="2">GBR_01_08_01A</strain>
    </source>
</reference>
<gene>
    <name evidence="2" type="ORF">KPH14_003077</name>
</gene>
<keyword evidence="1" id="KW-1133">Transmembrane helix</keyword>
<evidence type="ECO:0000256" key="1">
    <source>
        <dbReference type="SAM" id="Phobius"/>
    </source>
</evidence>